<gene>
    <name evidence="1" type="ORF">LCGC14_2065400</name>
</gene>
<evidence type="ECO:0000313" key="1">
    <source>
        <dbReference type="EMBL" id="KKL74386.1"/>
    </source>
</evidence>
<comment type="caution">
    <text evidence="1">The sequence shown here is derived from an EMBL/GenBank/DDBJ whole genome shotgun (WGS) entry which is preliminary data.</text>
</comment>
<dbReference type="EMBL" id="LAZR01024672">
    <property type="protein sequence ID" value="KKL74386.1"/>
    <property type="molecule type" value="Genomic_DNA"/>
</dbReference>
<reference evidence="1" key="1">
    <citation type="journal article" date="2015" name="Nature">
        <title>Complex archaea that bridge the gap between prokaryotes and eukaryotes.</title>
        <authorList>
            <person name="Spang A."/>
            <person name="Saw J.H."/>
            <person name="Jorgensen S.L."/>
            <person name="Zaremba-Niedzwiedzka K."/>
            <person name="Martijn J."/>
            <person name="Lind A.E."/>
            <person name="van Eijk R."/>
            <person name="Schleper C."/>
            <person name="Guy L."/>
            <person name="Ettema T.J."/>
        </authorList>
    </citation>
    <scope>NUCLEOTIDE SEQUENCE</scope>
</reference>
<sequence length="54" mass="6275">MTLVNEHVILPERIIPRSPNEYLNILVFQLQEILRAFGVGINDTEPIQRSWMGL</sequence>
<dbReference type="AlphaFoldDB" id="A0A0F9F7D2"/>
<proteinExistence type="predicted"/>
<accession>A0A0F9F7D2</accession>
<organism evidence="1">
    <name type="scientific">marine sediment metagenome</name>
    <dbReference type="NCBI Taxonomy" id="412755"/>
    <lineage>
        <taxon>unclassified sequences</taxon>
        <taxon>metagenomes</taxon>
        <taxon>ecological metagenomes</taxon>
    </lineage>
</organism>
<protein>
    <submittedName>
        <fullName evidence="1">Uncharacterized protein</fullName>
    </submittedName>
</protein>
<name>A0A0F9F7D2_9ZZZZ</name>